<dbReference type="GO" id="GO:0000981">
    <property type="term" value="F:DNA-binding transcription factor activity, RNA polymerase II-specific"/>
    <property type="evidence" value="ECO:0007669"/>
    <property type="project" value="TreeGrafter"/>
</dbReference>
<reference evidence="8 9" key="1">
    <citation type="journal article" date="2018" name="Sci. Rep.">
        <title>Genomic signatures of local adaptation to the degree of environmental predictability in rotifers.</title>
        <authorList>
            <person name="Franch-Gras L."/>
            <person name="Hahn C."/>
            <person name="Garcia-Roger E.M."/>
            <person name="Carmona M.J."/>
            <person name="Serra M."/>
            <person name="Gomez A."/>
        </authorList>
    </citation>
    <scope>NUCLEOTIDE SEQUENCE [LARGE SCALE GENOMIC DNA]</scope>
    <source>
        <strain evidence="8">HYR1</strain>
    </source>
</reference>
<dbReference type="PANTHER" id="PTHR19818">
    <property type="entry name" value="ZINC FINGER PROTEIN ZIC AND GLI"/>
    <property type="match status" value="1"/>
</dbReference>
<organism evidence="8 9">
    <name type="scientific">Brachionus plicatilis</name>
    <name type="common">Marine rotifer</name>
    <name type="synonym">Brachionus muelleri</name>
    <dbReference type="NCBI Taxonomy" id="10195"/>
    <lineage>
        <taxon>Eukaryota</taxon>
        <taxon>Metazoa</taxon>
        <taxon>Spiralia</taxon>
        <taxon>Gnathifera</taxon>
        <taxon>Rotifera</taxon>
        <taxon>Eurotatoria</taxon>
        <taxon>Monogononta</taxon>
        <taxon>Pseudotrocha</taxon>
        <taxon>Ploima</taxon>
        <taxon>Brachionidae</taxon>
        <taxon>Brachionus</taxon>
    </lineage>
</organism>
<dbReference type="PANTHER" id="PTHR19818:SF161">
    <property type="entry name" value="C2H2-TYPE DOMAIN-CONTAINING PROTEIN"/>
    <property type="match status" value="1"/>
</dbReference>
<dbReference type="Gene3D" id="3.30.160.60">
    <property type="entry name" value="Classic Zinc Finger"/>
    <property type="match status" value="2"/>
</dbReference>
<evidence type="ECO:0000313" key="8">
    <source>
        <dbReference type="EMBL" id="RNA08112.1"/>
    </source>
</evidence>
<dbReference type="PROSITE" id="PS50157">
    <property type="entry name" value="ZINC_FINGER_C2H2_2"/>
    <property type="match status" value="2"/>
</dbReference>
<evidence type="ECO:0000256" key="2">
    <source>
        <dbReference type="ARBA" id="ARBA00022737"/>
    </source>
</evidence>
<feature type="region of interest" description="Disordered" evidence="6">
    <location>
        <begin position="32"/>
        <end position="72"/>
    </location>
</feature>
<evidence type="ECO:0000259" key="7">
    <source>
        <dbReference type="PROSITE" id="PS50157"/>
    </source>
</evidence>
<keyword evidence="9" id="KW-1185">Reference proteome</keyword>
<protein>
    <recommendedName>
        <fullName evidence="7">C2H2-type domain-containing protein</fullName>
    </recommendedName>
</protein>
<sequence length="563" mass="62702">MRKCEYPGCTKTFANKYNVKRHIENVHLKVKRKLNKSSSSNCSLANNSDSNPNNPSPDLSTKTSQVSSGNVVSSSINNTIAQVINSVNQNEPKPDPTLTPNNQVSCISNKNVNHHQPLNLNNNSPLTLVATSNGIGGITLTTLGSIHQSQLGNSQNNNITPLSLASINNGNTTFLTLNSTPLIIQPNQPQLIYQPSAIQVIPANSVDSNSAQNSNNNGMMIKNSNINLNCLNSMQSNAVDANNLNSSVTINDSNSMVGINSNFAQNGPDLVNSILIKAEQHENSLVQDCHGLINFSDLDNNHNETVQIQTHFEPNEQNDVKMLVKDECDENSQHGEDEKDGKIYTCARCPEMFNSAKQLRKHVSENHEKEYQCCICNLNLNNRFAFLKHKYYHINLETSRAKQSEKNCSNRPKSDSEENNKTEDIFDLNSLYKRSLSNIETLLSMNVPFSSSSQLVLDVIKSSKKSFESFLSDQSDQINSSELVKIIRQNSSCDICMKCFSERKKLAAHKRLCEKKYGKTNTSLKQIRKHDSSKAGKKLKKKQDQDQFSDSDSSSKDLNFMFD</sequence>
<dbReference type="InterPro" id="IPR050329">
    <property type="entry name" value="GLI_C2H2-zinc-finger"/>
</dbReference>
<feature type="domain" description="C2H2-type" evidence="7">
    <location>
        <begin position="2"/>
        <end position="32"/>
    </location>
</feature>
<dbReference type="GO" id="GO:0005634">
    <property type="term" value="C:nucleus"/>
    <property type="evidence" value="ECO:0007669"/>
    <property type="project" value="UniProtKB-ARBA"/>
</dbReference>
<evidence type="ECO:0000256" key="3">
    <source>
        <dbReference type="ARBA" id="ARBA00022771"/>
    </source>
</evidence>
<evidence type="ECO:0000256" key="1">
    <source>
        <dbReference type="ARBA" id="ARBA00022723"/>
    </source>
</evidence>
<name>A0A3M7QA73_BRAPC</name>
<dbReference type="GO" id="GO:0045944">
    <property type="term" value="P:positive regulation of transcription by RNA polymerase II"/>
    <property type="evidence" value="ECO:0007669"/>
    <property type="project" value="UniProtKB-ARBA"/>
</dbReference>
<evidence type="ECO:0000256" key="6">
    <source>
        <dbReference type="SAM" id="MobiDB-lite"/>
    </source>
</evidence>
<keyword evidence="2" id="KW-0677">Repeat</keyword>
<evidence type="ECO:0000256" key="5">
    <source>
        <dbReference type="PROSITE-ProRule" id="PRU00042"/>
    </source>
</evidence>
<dbReference type="GO" id="GO:0008270">
    <property type="term" value="F:zinc ion binding"/>
    <property type="evidence" value="ECO:0007669"/>
    <property type="project" value="UniProtKB-KW"/>
</dbReference>
<dbReference type="EMBL" id="REGN01006854">
    <property type="protein sequence ID" value="RNA08112.1"/>
    <property type="molecule type" value="Genomic_DNA"/>
</dbReference>
<dbReference type="AlphaFoldDB" id="A0A3M7QA73"/>
<proteinExistence type="predicted"/>
<accession>A0A3M7QA73</accession>
<dbReference type="Proteomes" id="UP000276133">
    <property type="component" value="Unassembled WGS sequence"/>
</dbReference>
<evidence type="ECO:0000256" key="4">
    <source>
        <dbReference type="ARBA" id="ARBA00022833"/>
    </source>
</evidence>
<dbReference type="Pfam" id="PF00096">
    <property type="entry name" value="zf-C2H2"/>
    <property type="match status" value="2"/>
</dbReference>
<comment type="caution">
    <text evidence="8">The sequence shown here is derived from an EMBL/GenBank/DDBJ whole genome shotgun (WGS) entry which is preliminary data.</text>
</comment>
<keyword evidence="4" id="KW-0862">Zinc</keyword>
<keyword evidence="1" id="KW-0479">Metal-binding</keyword>
<dbReference type="PROSITE" id="PS00028">
    <property type="entry name" value="ZINC_FINGER_C2H2_1"/>
    <property type="match status" value="3"/>
</dbReference>
<gene>
    <name evidence="8" type="ORF">BpHYR1_013568</name>
</gene>
<dbReference type="SMART" id="SM00355">
    <property type="entry name" value="ZnF_C2H2"/>
    <property type="match status" value="4"/>
</dbReference>
<evidence type="ECO:0000313" key="9">
    <source>
        <dbReference type="Proteomes" id="UP000276133"/>
    </source>
</evidence>
<dbReference type="SUPFAM" id="SSF57667">
    <property type="entry name" value="beta-beta-alpha zinc fingers"/>
    <property type="match status" value="1"/>
</dbReference>
<keyword evidence="3 5" id="KW-0863">Zinc-finger</keyword>
<dbReference type="InterPro" id="IPR036236">
    <property type="entry name" value="Znf_C2H2_sf"/>
</dbReference>
<dbReference type="GO" id="GO:0000978">
    <property type="term" value="F:RNA polymerase II cis-regulatory region sequence-specific DNA binding"/>
    <property type="evidence" value="ECO:0007669"/>
    <property type="project" value="TreeGrafter"/>
</dbReference>
<feature type="compositionally biased region" description="Low complexity" evidence="6">
    <location>
        <begin position="36"/>
        <end position="72"/>
    </location>
</feature>
<feature type="domain" description="C2H2-type" evidence="7">
    <location>
        <begin position="344"/>
        <end position="372"/>
    </location>
</feature>
<feature type="region of interest" description="Disordered" evidence="6">
    <location>
        <begin position="523"/>
        <end position="563"/>
    </location>
</feature>
<dbReference type="InterPro" id="IPR013087">
    <property type="entry name" value="Znf_C2H2_type"/>
</dbReference>